<feature type="region of interest" description="Disordered" evidence="1">
    <location>
        <begin position="197"/>
        <end position="216"/>
    </location>
</feature>
<accession>A0A9Q0BIR3</accession>
<dbReference type="GO" id="GO:0006893">
    <property type="term" value="P:Golgi to plasma membrane transport"/>
    <property type="evidence" value="ECO:0007669"/>
    <property type="project" value="TreeGrafter"/>
</dbReference>
<dbReference type="AlphaFoldDB" id="A0A9Q0BIR3"/>
<dbReference type="GO" id="GO:0030866">
    <property type="term" value="P:cortical actin cytoskeleton organization"/>
    <property type="evidence" value="ECO:0007669"/>
    <property type="project" value="TreeGrafter"/>
</dbReference>
<gene>
    <name evidence="2" type="ORF">M5D96_013560</name>
</gene>
<feature type="compositionally biased region" description="Polar residues" evidence="1">
    <location>
        <begin position="317"/>
        <end position="327"/>
    </location>
</feature>
<reference evidence="2" key="1">
    <citation type="journal article" date="2023" name="Genome Biol. Evol.">
        <title>Long-read-based Genome Assembly of Drosophila gunungcola Reveals Fewer Chemosensory Genes in Flower-breeding Species.</title>
        <authorList>
            <person name="Negi A."/>
            <person name="Liao B.Y."/>
            <person name="Yeh S.D."/>
        </authorList>
    </citation>
    <scope>NUCLEOTIDE SEQUENCE</scope>
    <source>
        <strain evidence="2">Sukarami</strain>
    </source>
</reference>
<proteinExistence type="predicted"/>
<dbReference type="GO" id="GO:0019905">
    <property type="term" value="F:syntaxin binding"/>
    <property type="evidence" value="ECO:0007669"/>
    <property type="project" value="TreeGrafter"/>
</dbReference>
<dbReference type="GO" id="GO:0030864">
    <property type="term" value="C:cortical actin cytoskeleton"/>
    <property type="evidence" value="ECO:0007669"/>
    <property type="project" value="TreeGrafter"/>
</dbReference>
<keyword evidence="3" id="KW-1185">Reference proteome</keyword>
<dbReference type="PANTHER" id="PTHR10241">
    <property type="entry name" value="LETHAL 2 GIANT LARVAE PROTEIN"/>
    <property type="match status" value="1"/>
</dbReference>
<dbReference type="GO" id="GO:0051294">
    <property type="term" value="P:establishment of spindle orientation"/>
    <property type="evidence" value="ECO:0007669"/>
    <property type="project" value="TreeGrafter"/>
</dbReference>
<dbReference type="GO" id="GO:0032878">
    <property type="term" value="P:regulation of establishment or maintenance of cell polarity"/>
    <property type="evidence" value="ECO:0007669"/>
    <property type="project" value="TreeGrafter"/>
</dbReference>
<dbReference type="EMBL" id="JAMKOV010000111">
    <property type="protein sequence ID" value="KAI8033682.1"/>
    <property type="molecule type" value="Genomic_DNA"/>
</dbReference>
<feature type="region of interest" description="Disordered" evidence="1">
    <location>
        <begin position="303"/>
        <end position="327"/>
    </location>
</feature>
<evidence type="ECO:0000313" key="3">
    <source>
        <dbReference type="Proteomes" id="UP001059596"/>
    </source>
</evidence>
<dbReference type="PANTHER" id="PTHR10241:SF29">
    <property type="entry name" value="LETHAL(2) GIANT LARVAE PROTEIN"/>
    <property type="match status" value="1"/>
</dbReference>
<dbReference type="GO" id="GO:0005096">
    <property type="term" value="F:GTPase activator activity"/>
    <property type="evidence" value="ECO:0007669"/>
    <property type="project" value="TreeGrafter"/>
</dbReference>
<feature type="region of interest" description="Disordered" evidence="1">
    <location>
        <begin position="140"/>
        <end position="179"/>
    </location>
</feature>
<comment type="caution">
    <text evidence="2">The sequence shown here is derived from an EMBL/GenBank/DDBJ whole genome shotgun (WGS) entry which is preliminary data.</text>
</comment>
<dbReference type="Proteomes" id="UP001059596">
    <property type="component" value="Unassembled WGS sequence"/>
</dbReference>
<name>A0A9Q0BIR3_9MUSC</name>
<protein>
    <submittedName>
        <fullName evidence="2">Uncharacterized protein</fullName>
    </submittedName>
</protein>
<sequence>MLKFIRGKGQQPSAERQRLQKDLFAYRKLRKGRSTRNNPSNQVPTTLEARPVERQIEARCADDGLGSMVRCLLFAKTYVTNVPELKRQLNAAAVRREDINGISSLGFTNSGEALYMMSSSELQRIALATSKVVQPTGIVEVEPLETEESALEENEEESNKETDENAEVSNSLEVNEPPTASIRAKLVEGNVERSSLNLTNGISNSNSPNRGNDTISSSIGDITVDSVRDHLNLTTTTLCSTTTEETVGRLSVLSTQTNKATTTVNMDEIPDINISNLGDLALKSNTTETSTSSVVIKSVITSISHEKTNGESELGTPKTTTPEESQF</sequence>
<organism evidence="2 3">
    <name type="scientific">Drosophila gunungcola</name>
    <name type="common">fruit fly</name>
    <dbReference type="NCBI Taxonomy" id="103775"/>
    <lineage>
        <taxon>Eukaryota</taxon>
        <taxon>Metazoa</taxon>
        <taxon>Ecdysozoa</taxon>
        <taxon>Arthropoda</taxon>
        <taxon>Hexapoda</taxon>
        <taxon>Insecta</taxon>
        <taxon>Pterygota</taxon>
        <taxon>Neoptera</taxon>
        <taxon>Endopterygota</taxon>
        <taxon>Diptera</taxon>
        <taxon>Brachycera</taxon>
        <taxon>Muscomorpha</taxon>
        <taxon>Ephydroidea</taxon>
        <taxon>Drosophilidae</taxon>
        <taxon>Drosophila</taxon>
        <taxon>Sophophora</taxon>
    </lineage>
</organism>
<evidence type="ECO:0000256" key="1">
    <source>
        <dbReference type="SAM" id="MobiDB-lite"/>
    </source>
</evidence>
<dbReference type="GO" id="GO:0005886">
    <property type="term" value="C:plasma membrane"/>
    <property type="evidence" value="ECO:0007669"/>
    <property type="project" value="TreeGrafter"/>
</dbReference>
<dbReference type="GO" id="GO:0008593">
    <property type="term" value="P:regulation of Notch signaling pathway"/>
    <property type="evidence" value="ECO:0007669"/>
    <property type="project" value="TreeGrafter"/>
</dbReference>
<feature type="compositionally biased region" description="Acidic residues" evidence="1">
    <location>
        <begin position="142"/>
        <end position="156"/>
    </location>
</feature>
<evidence type="ECO:0000313" key="2">
    <source>
        <dbReference type="EMBL" id="KAI8033682.1"/>
    </source>
</evidence>
<dbReference type="GO" id="GO:0045159">
    <property type="term" value="F:myosin II binding"/>
    <property type="evidence" value="ECO:0007669"/>
    <property type="project" value="TreeGrafter"/>
</dbReference>